<reference evidence="2 4" key="2">
    <citation type="journal article" date="2013" name="Nature">
        <title>Insights into bilaterian evolution from three spiralian genomes.</title>
        <authorList>
            <person name="Simakov O."/>
            <person name="Marletaz F."/>
            <person name="Cho S.J."/>
            <person name="Edsinger-Gonzales E."/>
            <person name="Havlak P."/>
            <person name="Hellsten U."/>
            <person name="Kuo D.H."/>
            <person name="Larsson T."/>
            <person name="Lv J."/>
            <person name="Arendt D."/>
            <person name="Savage R."/>
            <person name="Osoegawa K."/>
            <person name="de Jong P."/>
            <person name="Grimwood J."/>
            <person name="Chapman J.A."/>
            <person name="Shapiro H."/>
            <person name="Aerts A."/>
            <person name="Otillar R.P."/>
            <person name="Terry A.Y."/>
            <person name="Boore J.L."/>
            <person name="Grigoriev I.V."/>
            <person name="Lindberg D.R."/>
            <person name="Seaver E.C."/>
            <person name="Weisblat D.A."/>
            <person name="Putnam N.H."/>
            <person name="Rokhsar D.S."/>
        </authorList>
    </citation>
    <scope>NUCLEOTIDE SEQUENCE</scope>
</reference>
<organism evidence="3 4">
    <name type="scientific">Helobdella robusta</name>
    <name type="common">Californian leech</name>
    <dbReference type="NCBI Taxonomy" id="6412"/>
    <lineage>
        <taxon>Eukaryota</taxon>
        <taxon>Metazoa</taxon>
        <taxon>Spiralia</taxon>
        <taxon>Lophotrochozoa</taxon>
        <taxon>Annelida</taxon>
        <taxon>Clitellata</taxon>
        <taxon>Hirudinea</taxon>
        <taxon>Rhynchobdellida</taxon>
        <taxon>Glossiphoniidae</taxon>
        <taxon>Helobdella</taxon>
    </lineage>
</organism>
<gene>
    <name evidence="3" type="primary">20197846</name>
    <name evidence="2" type="ORF">HELRODRAFT_158361</name>
</gene>
<dbReference type="HOGENOM" id="CLU_2252891_0_0_1"/>
<sequence>MNLEIRSNFASDGEVVREGIREFQRNGPKSKVASAREQDVKIYDKIKGRATRRVAKLKMEELEVALLRIPEKTRVSNIKWMIQQSQDNRMMDNNMKESQEQEEE</sequence>
<reference evidence="4" key="1">
    <citation type="submission" date="2012-12" db="EMBL/GenBank/DDBJ databases">
        <authorList>
            <person name="Hellsten U."/>
            <person name="Grimwood J."/>
            <person name="Chapman J.A."/>
            <person name="Shapiro H."/>
            <person name="Aerts A."/>
            <person name="Otillar R.P."/>
            <person name="Terry A.Y."/>
            <person name="Boore J.L."/>
            <person name="Simakov O."/>
            <person name="Marletaz F."/>
            <person name="Cho S.-J."/>
            <person name="Edsinger-Gonzales E."/>
            <person name="Havlak P."/>
            <person name="Kuo D.-H."/>
            <person name="Larsson T."/>
            <person name="Lv J."/>
            <person name="Arendt D."/>
            <person name="Savage R."/>
            <person name="Osoegawa K."/>
            <person name="de Jong P."/>
            <person name="Lindberg D.R."/>
            <person name="Seaver E.C."/>
            <person name="Weisblat D.A."/>
            <person name="Putnam N.H."/>
            <person name="Grigoriev I.V."/>
            <person name="Rokhsar D.S."/>
        </authorList>
    </citation>
    <scope>NUCLEOTIDE SEQUENCE</scope>
</reference>
<accession>T1EMP6</accession>
<feature type="region of interest" description="Disordered" evidence="1">
    <location>
        <begin position="85"/>
        <end position="104"/>
    </location>
</feature>
<dbReference type="GeneID" id="20197846"/>
<reference evidence="3" key="3">
    <citation type="submission" date="2015-06" db="UniProtKB">
        <authorList>
            <consortium name="EnsemblMetazoa"/>
        </authorList>
    </citation>
    <scope>IDENTIFICATION</scope>
</reference>
<dbReference type="InParanoid" id="T1EMP6"/>
<evidence type="ECO:0000313" key="2">
    <source>
        <dbReference type="EMBL" id="ESO11980.1"/>
    </source>
</evidence>
<keyword evidence="4" id="KW-1185">Reference proteome</keyword>
<dbReference type="EnsemblMetazoa" id="HelroT158361">
    <property type="protein sequence ID" value="HelroP158361"/>
    <property type="gene ID" value="HelroG158361"/>
</dbReference>
<dbReference type="RefSeq" id="XP_009008700.1">
    <property type="nucleotide sequence ID" value="XM_009010452.1"/>
</dbReference>
<evidence type="ECO:0000313" key="3">
    <source>
        <dbReference type="EnsemblMetazoa" id="HelroP158361"/>
    </source>
</evidence>
<evidence type="ECO:0000256" key="1">
    <source>
        <dbReference type="SAM" id="MobiDB-lite"/>
    </source>
</evidence>
<dbReference type="CTD" id="20197846"/>
<feature type="compositionally biased region" description="Basic and acidic residues" evidence="1">
    <location>
        <begin position="94"/>
        <end position="104"/>
    </location>
</feature>
<dbReference type="AlphaFoldDB" id="T1EMP6"/>
<dbReference type="OrthoDB" id="6223661at2759"/>
<dbReference type="EMBL" id="KB095811">
    <property type="protein sequence ID" value="ESO11980.1"/>
    <property type="molecule type" value="Genomic_DNA"/>
</dbReference>
<evidence type="ECO:0000313" key="4">
    <source>
        <dbReference type="Proteomes" id="UP000015101"/>
    </source>
</evidence>
<protein>
    <submittedName>
        <fullName evidence="2 3">Uncharacterized protein</fullName>
    </submittedName>
</protein>
<dbReference type="EMBL" id="AMQM01000017">
    <property type="status" value="NOT_ANNOTATED_CDS"/>
    <property type="molecule type" value="Genomic_DNA"/>
</dbReference>
<dbReference type="KEGG" id="hro:HELRODRAFT_158361"/>
<name>T1EMP6_HELRO</name>
<dbReference type="Proteomes" id="UP000015101">
    <property type="component" value="Unassembled WGS sequence"/>
</dbReference>
<proteinExistence type="predicted"/>